<evidence type="ECO:0000259" key="2">
    <source>
        <dbReference type="Pfam" id="PF12248"/>
    </source>
</evidence>
<dbReference type="InterPro" id="IPR022041">
    <property type="entry name" value="Methyltransf_FA"/>
</dbReference>
<reference evidence="3" key="1">
    <citation type="submission" date="2021-03" db="EMBL/GenBank/DDBJ databases">
        <authorList>
            <person name="Bekaert M."/>
        </authorList>
    </citation>
    <scope>NUCLEOTIDE SEQUENCE</scope>
</reference>
<dbReference type="Pfam" id="PF12248">
    <property type="entry name" value="Methyltransf_FA"/>
    <property type="match status" value="1"/>
</dbReference>
<dbReference type="Proteomes" id="UP000683360">
    <property type="component" value="Unassembled WGS sequence"/>
</dbReference>
<name>A0A8S3V315_MYTED</name>
<evidence type="ECO:0000256" key="1">
    <source>
        <dbReference type="SAM" id="MobiDB-lite"/>
    </source>
</evidence>
<dbReference type="AlphaFoldDB" id="A0A8S3V315"/>
<gene>
    <name evidence="3" type="ORF">MEDL_63779</name>
</gene>
<feature type="region of interest" description="Disordered" evidence="1">
    <location>
        <begin position="220"/>
        <end position="239"/>
    </location>
</feature>
<dbReference type="OrthoDB" id="6044186at2759"/>
<dbReference type="EMBL" id="CAJPWZ010003111">
    <property type="protein sequence ID" value="CAG2252185.1"/>
    <property type="molecule type" value="Genomic_DNA"/>
</dbReference>
<keyword evidence="4" id="KW-1185">Reference proteome</keyword>
<protein>
    <recommendedName>
        <fullName evidence="2">Farnesoic acid O-methyl transferase domain-containing protein</fullName>
    </recommendedName>
</protein>
<accession>A0A8S3V315</accession>
<comment type="caution">
    <text evidence="3">The sequence shown here is derived from an EMBL/GenBank/DDBJ whole genome shotgun (WGS) entry which is preliminary data.</text>
</comment>
<proteinExistence type="predicted"/>
<evidence type="ECO:0000313" key="4">
    <source>
        <dbReference type="Proteomes" id="UP000683360"/>
    </source>
</evidence>
<sequence>MLHFASSPFEGAWPPAAKVSATKIASRPQTSATTAACKGTGQETAGRERQEDLLLKDHNSDIFKNLTKSISDRLINYKVKSCENAYVGLISGNTDSDPLYEIVIEEGWNPDSYIRIGRNNSGAKFSEISEYLLHCNFYRKFRTTWNDRTINLFRSSPQYPFWDRILTWTSVTNLWPILNVGICTMYGSTGQWLFYTSDLPTTSDETTALLESTTAGITRPPQITTANHLSTSTDGHPGN</sequence>
<feature type="region of interest" description="Disordered" evidence="1">
    <location>
        <begin position="24"/>
        <end position="48"/>
    </location>
</feature>
<evidence type="ECO:0000313" key="3">
    <source>
        <dbReference type="EMBL" id="CAG2252185.1"/>
    </source>
</evidence>
<feature type="domain" description="Farnesoic acid O-methyl transferase" evidence="2">
    <location>
        <begin position="69"/>
        <end position="194"/>
    </location>
</feature>
<organism evidence="3 4">
    <name type="scientific">Mytilus edulis</name>
    <name type="common">Blue mussel</name>
    <dbReference type="NCBI Taxonomy" id="6550"/>
    <lineage>
        <taxon>Eukaryota</taxon>
        <taxon>Metazoa</taxon>
        <taxon>Spiralia</taxon>
        <taxon>Lophotrochozoa</taxon>
        <taxon>Mollusca</taxon>
        <taxon>Bivalvia</taxon>
        <taxon>Autobranchia</taxon>
        <taxon>Pteriomorphia</taxon>
        <taxon>Mytilida</taxon>
        <taxon>Mytiloidea</taxon>
        <taxon>Mytilidae</taxon>
        <taxon>Mytilinae</taxon>
        <taxon>Mytilus</taxon>
    </lineage>
</organism>